<dbReference type="Proteomes" id="UP001279734">
    <property type="component" value="Unassembled WGS sequence"/>
</dbReference>
<organism evidence="1 2">
    <name type="scientific">Nepenthes gracilis</name>
    <name type="common">Slender pitcher plant</name>
    <dbReference type="NCBI Taxonomy" id="150966"/>
    <lineage>
        <taxon>Eukaryota</taxon>
        <taxon>Viridiplantae</taxon>
        <taxon>Streptophyta</taxon>
        <taxon>Embryophyta</taxon>
        <taxon>Tracheophyta</taxon>
        <taxon>Spermatophyta</taxon>
        <taxon>Magnoliopsida</taxon>
        <taxon>eudicotyledons</taxon>
        <taxon>Gunneridae</taxon>
        <taxon>Pentapetalae</taxon>
        <taxon>Caryophyllales</taxon>
        <taxon>Nepenthaceae</taxon>
        <taxon>Nepenthes</taxon>
    </lineage>
</organism>
<dbReference type="EMBL" id="BSYO01000003">
    <property type="protein sequence ID" value="GMH02576.1"/>
    <property type="molecule type" value="Genomic_DNA"/>
</dbReference>
<protein>
    <submittedName>
        <fullName evidence="1">Uncharacterized protein</fullName>
    </submittedName>
</protein>
<sequence length="110" mass="12398">MLQSKIKLSGKKSVKRNAVDLASHELLGNSNPVFQIHFLGIKMQKKIAVFQGRSRVMLPLQLQVPKVLCIQAATRILNLGLLLAVGQHQFSFQTWKVPFTSYVYLARHGK</sequence>
<accession>A0AAD3S1D9</accession>
<gene>
    <name evidence="1" type="ORF">Nepgr_004415</name>
</gene>
<comment type="caution">
    <text evidence="1">The sequence shown here is derived from an EMBL/GenBank/DDBJ whole genome shotgun (WGS) entry which is preliminary data.</text>
</comment>
<reference evidence="1" key="1">
    <citation type="submission" date="2023-05" db="EMBL/GenBank/DDBJ databases">
        <title>Nepenthes gracilis genome sequencing.</title>
        <authorList>
            <person name="Fukushima K."/>
        </authorList>
    </citation>
    <scope>NUCLEOTIDE SEQUENCE</scope>
    <source>
        <strain evidence="1">SING2019-196</strain>
    </source>
</reference>
<proteinExistence type="predicted"/>
<name>A0AAD3S1D9_NEPGR</name>
<evidence type="ECO:0000313" key="1">
    <source>
        <dbReference type="EMBL" id="GMH02576.1"/>
    </source>
</evidence>
<dbReference type="AlphaFoldDB" id="A0AAD3S1D9"/>
<evidence type="ECO:0000313" key="2">
    <source>
        <dbReference type="Proteomes" id="UP001279734"/>
    </source>
</evidence>
<keyword evidence="2" id="KW-1185">Reference proteome</keyword>